<sequence length="190" mass="22524">MEIGQQIRKYREKEKYSQEYLAEKLYVSRQTISNWENERSYPDIHNLLMMCTLFNVSLDDLVKGDVKRMGHEEVKKDMDFWTWMMLIWILLACVLIGPLLYYLSWWGVAITYVIFSVGFYSSTQVDKIKYRHGMDNYDRIVAFMNGQDPNEVQTSKTRNLITSILSFVFVVGAFVIICWLSIYLSFKFLP</sequence>
<evidence type="ECO:0000256" key="1">
    <source>
        <dbReference type="ARBA" id="ARBA00023125"/>
    </source>
</evidence>
<dbReference type="GeneID" id="93781906"/>
<dbReference type="AlphaFoldDB" id="A0A028ZGG7"/>
<gene>
    <name evidence="6" type="ORF">CV019_10975</name>
    <name evidence="5" type="ORF">RO950_03680</name>
    <name evidence="4" type="ORF">SHP0034</name>
</gene>
<dbReference type="Proteomes" id="UP000238153">
    <property type="component" value="Unassembled WGS sequence"/>
</dbReference>
<feature type="transmembrane region" description="Helical" evidence="2">
    <location>
        <begin position="164"/>
        <end position="186"/>
    </location>
</feature>
<dbReference type="PROSITE" id="PS50943">
    <property type="entry name" value="HTH_CROC1"/>
    <property type="match status" value="1"/>
</dbReference>
<dbReference type="Proteomes" id="UP001269271">
    <property type="component" value="Unassembled WGS sequence"/>
</dbReference>
<name>A0A028ZGG7_STAHA</name>
<evidence type="ECO:0000313" key="7">
    <source>
        <dbReference type="Proteomes" id="UP000238153"/>
    </source>
</evidence>
<evidence type="ECO:0000313" key="4">
    <source>
        <dbReference type="EMBL" id="AHX99744.1"/>
    </source>
</evidence>
<keyword evidence="1" id="KW-0238">DNA-binding</keyword>
<dbReference type="PANTHER" id="PTHR46558:SF15">
    <property type="entry name" value="HELIX-TURN-HELIX DOMAIN PROTEIN"/>
    <property type="match status" value="1"/>
</dbReference>
<dbReference type="InterPro" id="IPR010982">
    <property type="entry name" value="Lambda_DNA-bd_dom_sf"/>
</dbReference>
<dbReference type="RefSeq" id="WP_011276907.1">
    <property type="nucleotide sequence ID" value="NZ_BKAY01000010.1"/>
</dbReference>
<keyword evidence="2" id="KW-1133">Transmembrane helix</keyword>
<keyword evidence="8" id="KW-1185">Reference proteome</keyword>
<evidence type="ECO:0000259" key="3">
    <source>
        <dbReference type="PROSITE" id="PS50943"/>
    </source>
</evidence>
<reference evidence="4" key="1">
    <citation type="submission" date="2013-03" db="EMBL/GenBank/DDBJ databases">
        <authorList>
            <person name="Borui P."/>
            <person name="Yunsong Y."/>
        </authorList>
    </citation>
    <scope>NUCLEOTIDE SEQUENCE</scope>
    <source>
        <strain evidence="4">SH32</strain>
    </source>
</reference>
<dbReference type="SUPFAM" id="SSF47413">
    <property type="entry name" value="lambda repressor-like DNA-binding domains"/>
    <property type="match status" value="1"/>
</dbReference>
<feature type="transmembrane region" description="Helical" evidence="2">
    <location>
        <begin position="103"/>
        <end position="121"/>
    </location>
</feature>
<protein>
    <submittedName>
        <fullName evidence="5">Helix-turn-helix domain-containing protein</fullName>
    </submittedName>
    <submittedName>
        <fullName evidence="4 6">Transcriptional regulator</fullName>
    </submittedName>
</protein>
<dbReference type="PANTHER" id="PTHR46558">
    <property type="entry name" value="TRACRIPTIONAL REGULATORY PROTEIN-RELATED-RELATED"/>
    <property type="match status" value="1"/>
</dbReference>
<evidence type="ECO:0000313" key="8">
    <source>
        <dbReference type="Proteomes" id="UP001269271"/>
    </source>
</evidence>
<evidence type="ECO:0000256" key="2">
    <source>
        <dbReference type="SAM" id="Phobius"/>
    </source>
</evidence>
<dbReference type="Gene3D" id="1.10.260.40">
    <property type="entry name" value="lambda repressor-like DNA-binding domains"/>
    <property type="match status" value="1"/>
</dbReference>
<dbReference type="SMART" id="SM00530">
    <property type="entry name" value="HTH_XRE"/>
    <property type="match status" value="1"/>
</dbReference>
<evidence type="ECO:0000313" key="5">
    <source>
        <dbReference type="EMBL" id="MDT4286116.1"/>
    </source>
</evidence>
<reference evidence="6 7" key="3">
    <citation type="submission" date="2017-11" db="EMBL/GenBank/DDBJ databases">
        <authorList>
            <person name="Founou R.C."/>
            <person name="Founou L."/>
            <person name="Allam M."/>
            <person name="Ismail A."/>
            <person name="Essack S.Y."/>
        </authorList>
    </citation>
    <scope>NUCLEOTIDE SEQUENCE [LARGE SCALE GENOMIC DNA]</scope>
    <source>
        <strain evidence="6 7">G811N2B1</strain>
    </source>
</reference>
<reference evidence="4" key="2">
    <citation type="journal article" date="2014" name="PLoS ONE">
        <title>Characterization of the staphylococcal cassette chromosome composite island of Staphylococcus haemolyticus SH32, a methicillin-resistant clinical isolate from China.</title>
        <authorList>
            <person name="Yu D."/>
            <person name="Pi B."/>
            <person name="Chen Y."/>
            <person name="Wang Y."/>
            <person name="Ruan Z."/>
            <person name="Otto M."/>
            <person name="Yu Y."/>
        </authorList>
    </citation>
    <scope>NUCLEOTIDE SEQUENCE</scope>
    <source>
        <strain evidence="4">SH32</strain>
    </source>
</reference>
<feature type="transmembrane region" description="Helical" evidence="2">
    <location>
        <begin position="78"/>
        <end position="97"/>
    </location>
</feature>
<dbReference type="OMA" id="IGPMIHY"/>
<dbReference type="EMBL" id="KF006347">
    <property type="protein sequence ID" value="AHX99744.1"/>
    <property type="molecule type" value="Genomic_DNA"/>
</dbReference>
<evidence type="ECO:0000313" key="6">
    <source>
        <dbReference type="EMBL" id="PPJ72416.1"/>
    </source>
</evidence>
<dbReference type="EMBL" id="JAVSOO010000006">
    <property type="protein sequence ID" value="MDT4286116.1"/>
    <property type="molecule type" value="Genomic_DNA"/>
</dbReference>
<dbReference type="GO" id="GO:0003677">
    <property type="term" value="F:DNA binding"/>
    <property type="evidence" value="ECO:0007669"/>
    <property type="project" value="UniProtKB-KW"/>
</dbReference>
<dbReference type="CDD" id="cd00093">
    <property type="entry name" value="HTH_XRE"/>
    <property type="match status" value="1"/>
</dbReference>
<dbReference type="STRING" id="1283.ShL2_02449"/>
<proteinExistence type="predicted"/>
<dbReference type="InterPro" id="IPR001387">
    <property type="entry name" value="Cro/C1-type_HTH"/>
</dbReference>
<accession>A0A028ZGG7</accession>
<reference evidence="5 8" key="4">
    <citation type="submission" date="2023-08" db="EMBL/GenBank/DDBJ databases">
        <title>Genomic surveillance of Staphylococcus haemolyticus neonatal outbreak in southern France.</title>
        <authorList>
            <person name="Magnan C."/>
            <person name="Morsli M."/>
            <person name="Thiery B."/>
            <person name="Salipante F."/>
            <person name="Attar J."/>
            <person name="Massimo D.M."/>
            <person name="Ory J."/>
            <person name="Pantel A."/>
            <person name="Lavigne J.-P."/>
        </authorList>
    </citation>
    <scope>NUCLEOTIDE SEQUENCE [LARGE SCALE GENOMIC DNA]</scope>
    <source>
        <strain evidence="5 8">NSH026</strain>
    </source>
</reference>
<feature type="domain" description="HTH cro/C1-type" evidence="3">
    <location>
        <begin position="7"/>
        <end position="61"/>
    </location>
</feature>
<organism evidence="4">
    <name type="scientific">Staphylococcus haemolyticus</name>
    <dbReference type="NCBI Taxonomy" id="1283"/>
    <lineage>
        <taxon>Bacteria</taxon>
        <taxon>Bacillati</taxon>
        <taxon>Bacillota</taxon>
        <taxon>Bacilli</taxon>
        <taxon>Bacillales</taxon>
        <taxon>Staphylococcaceae</taxon>
        <taxon>Staphylococcus</taxon>
    </lineage>
</organism>
<dbReference type="Pfam" id="PF01381">
    <property type="entry name" value="HTH_3"/>
    <property type="match status" value="1"/>
</dbReference>
<dbReference type="EMBL" id="PGWX01000377">
    <property type="protein sequence ID" value="PPJ72416.1"/>
    <property type="molecule type" value="Genomic_DNA"/>
</dbReference>
<keyword evidence="2" id="KW-0812">Transmembrane</keyword>
<keyword evidence="2" id="KW-0472">Membrane</keyword>
<dbReference type="PATRIC" id="fig|1283.206.peg.1410"/>